<dbReference type="SUPFAM" id="SSF140996">
    <property type="entry name" value="Hermes dimerisation domain"/>
    <property type="match status" value="1"/>
</dbReference>
<protein>
    <recommendedName>
        <fullName evidence="13">Zinc finger BED domain-containing protein 1-like</fullName>
    </recommendedName>
</protein>
<name>A0A8R1W8M1_ACYPI</name>
<dbReference type="InterPro" id="IPR012337">
    <property type="entry name" value="RNaseH-like_sf"/>
</dbReference>
<evidence type="ECO:0000259" key="10">
    <source>
        <dbReference type="Pfam" id="PF05699"/>
    </source>
</evidence>
<feature type="domain" description="BED-type" evidence="9">
    <location>
        <begin position="24"/>
        <end position="60"/>
    </location>
</feature>
<evidence type="ECO:0000313" key="12">
    <source>
        <dbReference type="Proteomes" id="UP000007819"/>
    </source>
</evidence>
<proteinExistence type="predicted"/>
<sequence>MADYKLVPLAGARSDVWKTFGFKVDSSGVITNNKKVTCRNCSLSIAYSGNTTNLKSHLQQCTKVPSKSETSTISSFFTSSKSKLSLNSKRHKELTRGLLNFVVRDVRPFNVIEGKGFRAFMNLAIPEYVVPSNTTITRLSDHITSQEKINFKSHLQKIPNICLTIDFWTSRAVNSYLGVTCHFIENWKLKSRVLETVNIEESHTSSNIVNNLNTIIKDYWEIDGKVCAIVCDNAPNMTKAVQNLEEVNLVRCSAHSIQLAINYGLKHESITELLMMLRKIVGHFHRSAVALHSLEEEQDQLQIPKTKLVQDCVTRWNSTHNMMMSISKNREAINNCLRSNRKTEDWYITVSQNEIIADLINILEPFKSATEILGGDKYVTLSIVGRLFKNLISSVECISTDSVIVNEIKLLISSDLKKRQNKMGDIIHKAAALDPRYRSLKYLSEEENINTWALLEQELIQNEADVTYNENGKRPSTSECSVKEVKNKVGNPCNKEKQKCHSLLADSDDEDDHDKDEDIVDDCVQQLRRYKQSAESVPKSIDPLVWWKANEYKFPVIAKLAKKYLSIVATSVPSERLFSQAGQVVSQKRARLMPSRVNDLLFLNSFLRTGEPIKDEEFKYEETEDSI</sequence>
<keyword evidence="4" id="KW-0862">Zinc</keyword>
<dbReference type="RefSeq" id="XP_003245462.1">
    <property type="nucleotide sequence ID" value="XM_003245414.4"/>
</dbReference>
<evidence type="ECO:0000256" key="1">
    <source>
        <dbReference type="ARBA" id="ARBA00004123"/>
    </source>
</evidence>
<dbReference type="Pfam" id="PF05699">
    <property type="entry name" value="Dimer_Tnp_hAT"/>
    <property type="match status" value="1"/>
</dbReference>
<dbReference type="KEGG" id="api:100574677"/>
<dbReference type="PANTHER" id="PTHR46481:SF10">
    <property type="entry name" value="ZINC FINGER BED DOMAIN-CONTAINING PROTEIN 39"/>
    <property type="match status" value="1"/>
</dbReference>
<reference evidence="12" key="1">
    <citation type="submission" date="2010-06" db="EMBL/GenBank/DDBJ databases">
        <authorList>
            <person name="Jiang H."/>
            <person name="Abraham K."/>
            <person name="Ali S."/>
            <person name="Alsbrooks S.L."/>
            <person name="Anim B.N."/>
            <person name="Anosike U.S."/>
            <person name="Attaway T."/>
            <person name="Bandaranaike D.P."/>
            <person name="Battles P.K."/>
            <person name="Bell S.N."/>
            <person name="Bell A.V."/>
            <person name="Beltran B."/>
            <person name="Bickham C."/>
            <person name="Bustamante Y."/>
            <person name="Caleb T."/>
            <person name="Canada A."/>
            <person name="Cardenas V."/>
            <person name="Carter K."/>
            <person name="Chacko J."/>
            <person name="Chandrabose M.N."/>
            <person name="Chavez D."/>
            <person name="Chavez A."/>
            <person name="Chen L."/>
            <person name="Chu H.-S."/>
            <person name="Claassen K.J."/>
            <person name="Cockrell R."/>
            <person name="Collins M."/>
            <person name="Cooper J.A."/>
            <person name="Cree A."/>
            <person name="Curry S.M."/>
            <person name="Da Y."/>
            <person name="Dao M.D."/>
            <person name="Das B."/>
            <person name="Davila M.-L."/>
            <person name="Davy-Carroll L."/>
            <person name="Denson S."/>
            <person name="Dinh H."/>
            <person name="Ebong V.E."/>
            <person name="Edwards J.R."/>
            <person name="Egan A."/>
            <person name="El-Daye J."/>
            <person name="Escobedo L."/>
            <person name="Fernandez S."/>
            <person name="Fernando P.R."/>
            <person name="Flagg N."/>
            <person name="Forbes L.D."/>
            <person name="Fowler R.G."/>
            <person name="Fu Q."/>
            <person name="Gabisi R.A."/>
            <person name="Ganer J."/>
            <person name="Garbino Pronczuk A."/>
            <person name="Garcia R.M."/>
            <person name="Garner T."/>
            <person name="Garrett T.E."/>
            <person name="Gonzalez D.A."/>
            <person name="Hamid H."/>
            <person name="Hawkins E.S."/>
            <person name="Hirani K."/>
            <person name="Hogues M.E."/>
            <person name="Hollins B."/>
            <person name="Hsiao C.-H."/>
            <person name="Jabil R."/>
            <person name="James M.L."/>
            <person name="Jhangiani S.N."/>
            <person name="Johnson B."/>
            <person name="Johnson Q."/>
            <person name="Joshi V."/>
            <person name="Kalu J.B."/>
            <person name="Kam C."/>
            <person name="Kashfia A."/>
            <person name="Keebler J."/>
            <person name="Kisamo H."/>
            <person name="Kovar C.L."/>
            <person name="Lago L.A."/>
            <person name="Lai C.-Y."/>
            <person name="Laidlaw J."/>
            <person name="Lara F."/>
            <person name="Le T.-K."/>
            <person name="Lee S.L."/>
            <person name="Legall F.H."/>
            <person name="Lemon S.J."/>
            <person name="Lewis L.R."/>
            <person name="Li B."/>
            <person name="Liu Y."/>
            <person name="Liu Y.-S."/>
            <person name="Lopez J."/>
            <person name="Lozado R.J."/>
            <person name="Lu J."/>
            <person name="Madu R.C."/>
            <person name="Maheshwari M."/>
            <person name="Maheshwari R."/>
            <person name="Malloy K."/>
            <person name="Martinez E."/>
            <person name="Mathew T."/>
            <person name="Mercado I.C."/>
            <person name="Mercado C."/>
            <person name="Meyer B."/>
            <person name="Montgomery K."/>
            <person name="Morgan M.B."/>
            <person name="Munidasa M."/>
            <person name="Nazareth L.V."/>
            <person name="Nelson J."/>
            <person name="Ng B.M."/>
            <person name="Nguyen N.B."/>
            <person name="Nguyen P.Q."/>
            <person name="Nguyen T."/>
            <person name="Obregon M."/>
            <person name="Okwuonu G.O."/>
            <person name="Onwere C.G."/>
            <person name="Orozco G."/>
            <person name="Parra A."/>
            <person name="Patel S."/>
            <person name="Patil S."/>
            <person name="Perez A."/>
            <person name="Perez Y."/>
            <person name="Pham C."/>
            <person name="Primus E.L."/>
            <person name="Pu L.-L."/>
            <person name="Puazo M."/>
            <person name="Qin X."/>
            <person name="Quiroz J.B."/>
            <person name="Reese J."/>
            <person name="Richards S."/>
            <person name="Rives C.M."/>
            <person name="Robberts R."/>
            <person name="Ruiz S.J."/>
            <person name="Ruiz M.J."/>
            <person name="Santibanez J."/>
            <person name="Schneider B.W."/>
            <person name="Sisson I."/>
            <person name="Smith M."/>
            <person name="Sodergren E."/>
            <person name="Song X.-Z."/>
            <person name="Song B.B."/>
            <person name="Summersgill H."/>
            <person name="Thelus R."/>
            <person name="Thornton R.D."/>
            <person name="Trejos Z.Y."/>
            <person name="Usmani K."/>
            <person name="Vattathil S."/>
            <person name="Villasana D."/>
            <person name="Walker D.L."/>
            <person name="Wang S."/>
            <person name="Wang K."/>
            <person name="White C.S."/>
            <person name="Williams A.C."/>
            <person name="Williamson J."/>
            <person name="Wilson K."/>
            <person name="Woghiren I.O."/>
            <person name="Woodworth J.R."/>
            <person name="Worley K.C."/>
            <person name="Wright R.A."/>
            <person name="Wu W."/>
            <person name="Young L."/>
            <person name="Zhang L."/>
            <person name="Zhang J."/>
            <person name="Zhu Y."/>
            <person name="Muzny D.M."/>
            <person name="Weinstock G."/>
            <person name="Gibbs R.A."/>
        </authorList>
    </citation>
    <scope>NUCLEOTIDE SEQUENCE [LARGE SCALE GENOMIC DNA]</scope>
    <source>
        <strain evidence="12">LSR1</strain>
    </source>
</reference>
<dbReference type="InterPro" id="IPR008906">
    <property type="entry name" value="HATC_C_dom"/>
</dbReference>
<keyword evidence="7" id="KW-0804">Transcription</keyword>
<dbReference type="GO" id="GO:0046983">
    <property type="term" value="F:protein dimerization activity"/>
    <property type="evidence" value="ECO:0007669"/>
    <property type="project" value="InterPro"/>
</dbReference>
<evidence type="ECO:0000259" key="9">
    <source>
        <dbReference type="Pfam" id="PF02892"/>
    </source>
</evidence>
<dbReference type="GO" id="GO:0003677">
    <property type="term" value="F:DNA binding"/>
    <property type="evidence" value="ECO:0007669"/>
    <property type="project" value="UniProtKB-KW"/>
</dbReference>
<dbReference type="PANTHER" id="PTHR46481">
    <property type="entry name" value="ZINC FINGER BED DOMAIN-CONTAINING PROTEIN 4"/>
    <property type="match status" value="1"/>
</dbReference>
<keyword evidence="2" id="KW-0479">Metal-binding</keyword>
<dbReference type="InterPro" id="IPR052035">
    <property type="entry name" value="ZnF_BED_domain_contain"/>
</dbReference>
<dbReference type="Gene3D" id="1.10.10.1070">
    <property type="entry name" value="Zinc finger, BED domain-containing"/>
    <property type="match status" value="1"/>
</dbReference>
<evidence type="ECO:0000256" key="4">
    <source>
        <dbReference type="ARBA" id="ARBA00022833"/>
    </source>
</evidence>
<dbReference type="SUPFAM" id="SSF57667">
    <property type="entry name" value="beta-beta-alpha zinc fingers"/>
    <property type="match status" value="1"/>
</dbReference>
<keyword evidence="3" id="KW-0863">Zinc-finger</keyword>
<keyword evidence="5" id="KW-0805">Transcription regulation</keyword>
<accession>A0A8R1W8M1</accession>
<keyword evidence="12" id="KW-1185">Reference proteome</keyword>
<dbReference type="OMA" id="NINTWAL"/>
<dbReference type="Pfam" id="PF02892">
    <property type="entry name" value="zf-BED"/>
    <property type="match status" value="1"/>
</dbReference>
<dbReference type="AlphaFoldDB" id="A0A8R1W8M1"/>
<reference evidence="11" key="2">
    <citation type="submission" date="2022-06" db="UniProtKB">
        <authorList>
            <consortium name="EnsemblMetazoa"/>
        </authorList>
    </citation>
    <scope>IDENTIFICATION</scope>
</reference>
<dbReference type="GO" id="GO:0009791">
    <property type="term" value="P:post-embryonic development"/>
    <property type="evidence" value="ECO:0007669"/>
    <property type="project" value="UniProtKB-ARBA"/>
</dbReference>
<dbReference type="SUPFAM" id="SSF53098">
    <property type="entry name" value="Ribonuclease H-like"/>
    <property type="match status" value="1"/>
</dbReference>
<dbReference type="GO" id="GO:0005634">
    <property type="term" value="C:nucleus"/>
    <property type="evidence" value="ECO:0007669"/>
    <property type="project" value="UniProtKB-SubCell"/>
</dbReference>
<dbReference type="EnsemblMetazoa" id="XM_003245414.4">
    <property type="protein sequence ID" value="XP_003245462.1"/>
    <property type="gene ID" value="LOC100574677"/>
</dbReference>
<dbReference type="GeneID" id="100574677"/>
<evidence type="ECO:0000256" key="7">
    <source>
        <dbReference type="ARBA" id="ARBA00023163"/>
    </source>
</evidence>
<dbReference type="InterPro" id="IPR003656">
    <property type="entry name" value="Znf_BED"/>
</dbReference>
<dbReference type="GO" id="GO:0008270">
    <property type="term" value="F:zinc ion binding"/>
    <property type="evidence" value="ECO:0007669"/>
    <property type="project" value="UniProtKB-KW"/>
</dbReference>
<dbReference type="Proteomes" id="UP000007819">
    <property type="component" value="Chromosome A2"/>
</dbReference>
<evidence type="ECO:0000256" key="5">
    <source>
        <dbReference type="ARBA" id="ARBA00023015"/>
    </source>
</evidence>
<comment type="subcellular location">
    <subcellularLocation>
        <location evidence="1">Nucleus</location>
    </subcellularLocation>
</comment>
<feature type="domain" description="HAT C-terminal dimerisation" evidence="10">
    <location>
        <begin position="527"/>
        <end position="605"/>
    </location>
</feature>
<keyword evidence="6" id="KW-0238">DNA-binding</keyword>
<evidence type="ECO:0000256" key="8">
    <source>
        <dbReference type="ARBA" id="ARBA00023242"/>
    </source>
</evidence>
<dbReference type="SMART" id="SM00614">
    <property type="entry name" value="ZnF_BED"/>
    <property type="match status" value="1"/>
</dbReference>
<evidence type="ECO:0000313" key="11">
    <source>
        <dbReference type="EnsemblMetazoa" id="XP_003245462.1"/>
    </source>
</evidence>
<evidence type="ECO:0000256" key="2">
    <source>
        <dbReference type="ARBA" id="ARBA00022723"/>
    </source>
</evidence>
<keyword evidence="8" id="KW-0539">Nucleus</keyword>
<evidence type="ECO:0000256" key="6">
    <source>
        <dbReference type="ARBA" id="ARBA00023125"/>
    </source>
</evidence>
<dbReference type="InterPro" id="IPR036236">
    <property type="entry name" value="Znf_C2H2_sf"/>
</dbReference>
<evidence type="ECO:0000256" key="3">
    <source>
        <dbReference type="ARBA" id="ARBA00022771"/>
    </source>
</evidence>
<organism evidence="11 12">
    <name type="scientific">Acyrthosiphon pisum</name>
    <name type="common">Pea aphid</name>
    <dbReference type="NCBI Taxonomy" id="7029"/>
    <lineage>
        <taxon>Eukaryota</taxon>
        <taxon>Metazoa</taxon>
        <taxon>Ecdysozoa</taxon>
        <taxon>Arthropoda</taxon>
        <taxon>Hexapoda</taxon>
        <taxon>Insecta</taxon>
        <taxon>Pterygota</taxon>
        <taxon>Neoptera</taxon>
        <taxon>Paraneoptera</taxon>
        <taxon>Hemiptera</taxon>
        <taxon>Sternorrhyncha</taxon>
        <taxon>Aphidomorpha</taxon>
        <taxon>Aphidoidea</taxon>
        <taxon>Aphididae</taxon>
        <taxon>Macrosiphini</taxon>
        <taxon>Acyrthosiphon</taxon>
    </lineage>
</organism>
<dbReference type="OrthoDB" id="6619668at2759"/>
<evidence type="ECO:0008006" key="13">
    <source>
        <dbReference type="Google" id="ProtNLM"/>
    </source>
</evidence>